<dbReference type="Proteomes" id="UP001201873">
    <property type="component" value="Unassembled WGS sequence"/>
</dbReference>
<accession>A0ABT0K2V5</accession>
<name>A0ABT0K2V5_9ACTN</name>
<sequence length="100" mass="11064">MVHRPALPYDTTDATSPHGLGPHHVQLAIPPGSEELCRRFYVDVLGMTESQKPPVLATRGGLWLRADRLEIHLGVEETSGRRARPTPASSSRIWTGWRTG</sequence>
<dbReference type="PANTHER" id="PTHR39175">
    <property type="entry name" value="FAMILY PROTEIN, PUTATIVE (AFU_ORTHOLOGUE AFUA_3G15060)-RELATED"/>
    <property type="match status" value="1"/>
</dbReference>
<dbReference type="PANTHER" id="PTHR39175:SF1">
    <property type="entry name" value="FAMILY PROTEIN, PUTATIVE (AFU_ORTHOLOGUE AFUA_3G15060)-RELATED"/>
    <property type="match status" value="1"/>
</dbReference>
<dbReference type="Gene3D" id="3.10.180.10">
    <property type="entry name" value="2,3-Dihydroxybiphenyl 1,2-Dioxygenase, domain 1"/>
    <property type="match status" value="1"/>
</dbReference>
<evidence type="ECO:0000313" key="2">
    <source>
        <dbReference type="EMBL" id="MCK9878115.1"/>
    </source>
</evidence>
<organism evidence="2 3">
    <name type="scientific">Frankia umida</name>
    <dbReference type="NCBI Taxonomy" id="573489"/>
    <lineage>
        <taxon>Bacteria</taxon>
        <taxon>Bacillati</taxon>
        <taxon>Actinomycetota</taxon>
        <taxon>Actinomycetes</taxon>
        <taxon>Frankiales</taxon>
        <taxon>Frankiaceae</taxon>
        <taxon>Frankia</taxon>
    </lineage>
</organism>
<comment type="caution">
    <text evidence="2">The sequence shown here is derived from an EMBL/GenBank/DDBJ whole genome shotgun (WGS) entry which is preliminary data.</text>
</comment>
<evidence type="ECO:0000256" key="1">
    <source>
        <dbReference type="SAM" id="MobiDB-lite"/>
    </source>
</evidence>
<keyword evidence="3" id="KW-1185">Reference proteome</keyword>
<gene>
    <name evidence="2" type="ORF">MXD59_20475</name>
</gene>
<feature type="region of interest" description="Disordered" evidence="1">
    <location>
        <begin position="77"/>
        <end position="100"/>
    </location>
</feature>
<evidence type="ECO:0000313" key="3">
    <source>
        <dbReference type="Proteomes" id="UP001201873"/>
    </source>
</evidence>
<reference evidence="2 3" key="1">
    <citation type="submission" date="2022-04" db="EMBL/GenBank/DDBJ databases">
        <title>Genome diversity in the genus Frankia.</title>
        <authorList>
            <person name="Carlos-Shanley C."/>
            <person name="Hahn D."/>
        </authorList>
    </citation>
    <scope>NUCLEOTIDE SEQUENCE [LARGE SCALE GENOMIC DNA]</scope>
    <source>
        <strain evidence="2 3">Ag45/Mut15</strain>
    </source>
</reference>
<dbReference type="SUPFAM" id="SSF54593">
    <property type="entry name" value="Glyoxalase/Bleomycin resistance protein/Dihydroxybiphenyl dioxygenase"/>
    <property type="match status" value="1"/>
</dbReference>
<evidence type="ECO:0008006" key="4">
    <source>
        <dbReference type="Google" id="ProtNLM"/>
    </source>
</evidence>
<protein>
    <recommendedName>
        <fullName evidence="4">Glyoxalase/fosfomycin resistance/dioxygenase domain-containing protein</fullName>
    </recommendedName>
</protein>
<proteinExistence type="predicted"/>
<dbReference type="InterPro" id="IPR029068">
    <property type="entry name" value="Glyas_Bleomycin-R_OHBP_Dase"/>
</dbReference>
<dbReference type="EMBL" id="JALKFT010000027">
    <property type="protein sequence ID" value="MCK9878115.1"/>
    <property type="molecule type" value="Genomic_DNA"/>
</dbReference>
<feature type="region of interest" description="Disordered" evidence="1">
    <location>
        <begin position="1"/>
        <end position="21"/>
    </location>
</feature>